<gene>
    <name evidence="2" type="ordered locus">Rta_15590</name>
</gene>
<proteinExistence type="predicted"/>
<evidence type="ECO:0000256" key="1">
    <source>
        <dbReference type="SAM" id="MobiDB-lite"/>
    </source>
</evidence>
<dbReference type="AlphaFoldDB" id="F5Y4Z5"/>
<reference evidence="2 3" key="2">
    <citation type="journal article" date="2011" name="PLoS ONE">
        <title>The Cyst-Dividing Bacterium Ramlibacter tataouinensis TTB310 Genome Reveals a Well-Stocked Toolbox for Adaptation to a Desert Environment.</title>
        <authorList>
            <person name="De Luca G."/>
            <person name="Barakat M."/>
            <person name="Ortet P."/>
            <person name="Fochesato S."/>
            <person name="Jourlin-Castelli C."/>
            <person name="Ansaldi M."/>
            <person name="Py B."/>
            <person name="Fichant G."/>
            <person name="Coutinho P.M."/>
            <person name="Voulhoux R."/>
            <person name="Bastien O."/>
            <person name="Marechal E."/>
            <person name="Henrissat B."/>
            <person name="Quentin Y."/>
            <person name="Noirot P."/>
            <person name="Filloux A."/>
            <person name="Mejean V."/>
            <person name="Dubow M.S."/>
            <person name="Barras F."/>
            <person name="Barbe V."/>
            <person name="Weissenbach J."/>
            <person name="Mihalcescu I."/>
            <person name="Vermeglio A."/>
            <person name="Achouak W."/>
            <person name="Heulin T."/>
        </authorList>
    </citation>
    <scope>NUCLEOTIDE SEQUENCE [LARGE SCALE GENOMIC DNA]</scope>
    <source>
        <strain evidence="3">ATCC BAA-407 / DSM 14655 / LMG 21543 / TTB310</strain>
    </source>
</reference>
<feature type="compositionally biased region" description="Basic residues" evidence="1">
    <location>
        <begin position="446"/>
        <end position="456"/>
    </location>
</feature>
<feature type="region of interest" description="Disordered" evidence="1">
    <location>
        <begin position="261"/>
        <end position="280"/>
    </location>
</feature>
<dbReference type="EMBL" id="CP000245">
    <property type="protein sequence ID" value="AEG92651.1"/>
    <property type="molecule type" value="Genomic_DNA"/>
</dbReference>
<accession>F5Y4Z5</accession>
<evidence type="ECO:0000313" key="2">
    <source>
        <dbReference type="EMBL" id="AEG92651.1"/>
    </source>
</evidence>
<feature type="region of interest" description="Disordered" evidence="1">
    <location>
        <begin position="347"/>
        <end position="375"/>
    </location>
</feature>
<reference evidence="3" key="1">
    <citation type="submission" date="2006-01" db="EMBL/GenBank/DDBJ databases">
        <title>Genome of the cyst-dividing bacterium Ramlibacter tataouinensis.</title>
        <authorList>
            <person name="Barakat M."/>
            <person name="Ortet P."/>
            <person name="De Luca G."/>
            <person name="Jourlin-Castelli C."/>
            <person name="Ansaldi M."/>
            <person name="Py B."/>
            <person name="Fichant G."/>
            <person name="Coutinho P."/>
            <person name="Voulhoux R."/>
            <person name="Bastien O."/>
            <person name="Roy S."/>
            <person name="Marechal E."/>
            <person name="Henrissat B."/>
            <person name="Quentin Y."/>
            <person name="Noirot P."/>
            <person name="Filloux A."/>
            <person name="Mejean V."/>
            <person name="DuBow M."/>
            <person name="Barras F."/>
            <person name="Heulin T."/>
        </authorList>
    </citation>
    <scope>NUCLEOTIDE SEQUENCE [LARGE SCALE GENOMIC DNA]</scope>
    <source>
        <strain evidence="3">ATCC BAA-407 / DSM 14655 / LMG 21543 / TTB310</strain>
    </source>
</reference>
<feature type="region of interest" description="Disordered" evidence="1">
    <location>
        <begin position="1"/>
        <end position="23"/>
    </location>
</feature>
<sequence length="495" mass="52340">MERVEVQAVAPGPEEQGLAGVERAPGAQELAVVEREEQGLEVQAVAPGPEEQGLAAVVRVLEEQVLAAREEQGLEVQAVAPGPEEQGLAAAPALGERAPAARELVAAERGLAGQGLAGQVAVPEREALGPVVVAPGRAARVPEAPVVQVPAVRVQEEALAAEPVVRAQVVQAQEEVLAARVAGPAQAVRVLGQVVAQVPVPAVAPVREEQVQGVVQAPGEQAVVPEPAAQEPGVPAQVARVRRGLAPGDQGLAPQVALEREAPAPGEAVPPGPEVPAAREAVAQARAAAVLQQPEAAAGLPGLEPGAVLEAAVLAPRAVPVQGQPVALAAPVAPVPVVRAAAVPEPAPLARQRPRPETRPAAPARARPARAMQQQLPWAARRRLPSRQPWMRAGRRPTAWGPLRVRASRSSGRCRHRPGPRARFPAPCPVRPVCPFLPWSASPLPGRRRRHRRSRRFLLPSRKPSRWARGLRWPRLLALRRRAPRRRGRRRPRDP</sequence>
<evidence type="ECO:0000313" key="3">
    <source>
        <dbReference type="Proteomes" id="UP000008385"/>
    </source>
</evidence>
<protein>
    <submittedName>
        <fullName evidence="2">Uncharacterized protein</fullName>
    </submittedName>
</protein>
<organism evidence="2 3">
    <name type="scientific">Ramlibacter tataouinensis (strain ATCC BAA-407 / DSM 14655 / LMG 21543 / TTB310)</name>
    <dbReference type="NCBI Taxonomy" id="365046"/>
    <lineage>
        <taxon>Bacteria</taxon>
        <taxon>Pseudomonadati</taxon>
        <taxon>Pseudomonadota</taxon>
        <taxon>Betaproteobacteria</taxon>
        <taxon>Burkholderiales</taxon>
        <taxon>Comamonadaceae</taxon>
        <taxon>Ramlibacter</taxon>
    </lineage>
</organism>
<feature type="compositionally biased region" description="Low complexity" evidence="1">
    <location>
        <begin position="359"/>
        <end position="371"/>
    </location>
</feature>
<dbReference type="HOGENOM" id="CLU_550796_0_0_4"/>
<dbReference type="Proteomes" id="UP000008385">
    <property type="component" value="Chromosome"/>
</dbReference>
<keyword evidence="3" id="KW-1185">Reference proteome</keyword>
<feature type="region of interest" description="Disordered" evidence="1">
    <location>
        <begin position="441"/>
        <end position="461"/>
    </location>
</feature>
<name>F5Y4Z5_RAMTT</name>
<dbReference type="KEGG" id="rta:Rta_15590"/>